<dbReference type="Proteomes" id="UP001611494">
    <property type="component" value="Unassembled WGS sequence"/>
</dbReference>
<dbReference type="GO" id="GO:0016787">
    <property type="term" value="F:hydrolase activity"/>
    <property type="evidence" value="ECO:0007669"/>
    <property type="project" value="UniProtKB-KW"/>
</dbReference>
<reference evidence="5 6" key="1">
    <citation type="submission" date="2024-10" db="EMBL/GenBank/DDBJ databases">
        <title>The Natural Products Discovery Center: Release of the First 8490 Sequenced Strains for Exploring Actinobacteria Biosynthetic Diversity.</title>
        <authorList>
            <person name="Kalkreuter E."/>
            <person name="Kautsar S.A."/>
            <person name="Yang D."/>
            <person name="Bader C.D."/>
            <person name="Teijaro C.N."/>
            <person name="Fluegel L."/>
            <person name="Davis C.M."/>
            <person name="Simpson J.R."/>
            <person name="Lauterbach L."/>
            <person name="Steele A.D."/>
            <person name="Gui C."/>
            <person name="Meng S."/>
            <person name="Li G."/>
            <person name="Viehrig K."/>
            <person name="Ye F."/>
            <person name="Su P."/>
            <person name="Kiefer A.F."/>
            <person name="Nichols A."/>
            <person name="Cepeda A.J."/>
            <person name="Yan W."/>
            <person name="Fan B."/>
            <person name="Jiang Y."/>
            <person name="Adhikari A."/>
            <person name="Zheng C.-J."/>
            <person name="Schuster L."/>
            <person name="Cowan T.M."/>
            <person name="Smanski M.J."/>
            <person name="Chevrette M.G."/>
            <person name="De Carvalho L.P.S."/>
            <person name="Shen B."/>
        </authorList>
    </citation>
    <scope>NUCLEOTIDE SEQUENCE [LARGE SCALE GENOMIC DNA]</scope>
    <source>
        <strain evidence="5 6">NPDC019377</strain>
    </source>
</reference>
<dbReference type="EMBL" id="JBIRYL010000002">
    <property type="protein sequence ID" value="MFI2231157.1"/>
    <property type="molecule type" value="Genomic_DNA"/>
</dbReference>
<keyword evidence="5" id="KW-0378">Hydrolase</keyword>
<dbReference type="Pfam" id="PF26580">
    <property type="entry name" value="Mtb12_C"/>
    <property type="match status" value="1"/>
</dbReference>
<keyword evidence="6" id="KW-1185">Reference proteome</keyword>
<dbReference type="InterPro" id="IPR058644">
    <property type="entry name" value="Mtb12-like_C"/>
</dbReference>
<evidence type="ECO:0000313" key="5">
    <source>
        <dbReference type="EMBL" id="MFI2231157.1"/>
    </source>
</evidence>
<dbReference type="Gene3D" id="3.40.710.10">
    <property type="entry name" value="DD-peptidase/beta-lactamase superfamily"/>
    <property type="match status" value="1"/>
</dbReference>
<organism evidence="5 6">
    <name type="scientific">Nocardia testacea</name>
    <dbReference type="NCBI Taxonomy" id="248551"/>
    <lineage>
        <taxon>Bacteria</taxon>
        <taxon>Bacillati</taxon>
        <taxon>Actinomycetota</taxon>
        <taxon>Actinomycetes</taxon>
        <taxon>Mycobacteriales</taxon>
        <taxon>Nocardiaceae</taxon>
        <taxon>Nocardia</taxon>
    </lineage>
</organism>
<evidence type="ECO:0000256" key="1">
    <source>
        <dbReference type="ARBA" id="ARBA00022729"/>
    </source>
</evidence>
<sequence length="489" mass="52202">MATAGCGFAGPRPGDGFPVEATAVVDRAVRAHMEAGLIPGAAVAIVDPELGRYLRAYGLADTTTGRPATVDDHFRIGSVTKTFTATAVLRAAEQGRLSLDDALEKFVPGVPNGEAITIRDLLGMYGGVYDYSADPEFAEQLQPAQPTREWDRGDVLRVIAARSDAARMPRQQGNYSNSEYYLLGLVLERVTGKPVRQVLNDLAGDHGLRETFYPDDRSLPMPAARGYTYAGDVPVDVTERTSPSLYGAAGAMVSSVADLASYAAALGRGDLLKEPAFRARTAFTDISTPGGGTYRYGLGLAQDGRWLSHEGSVLGYTTQIGYLPERGVSVVVVVNQHTLPGTQLMVNAPSIWAAVVDDLYPGTRGPVDVPAEPTPPVPAVAEMDAQLDEVFDPDVPAAEKHLRVVGDDKDPNLVDRMASFQAQFSLRVNVDRVTLVRPNILLATTDTTSSAGKMPTVVPLVPRDGNWWLPTWWVCVAAGPQAHDSAACG</sequence>
<dbReference type="InterPro" id="IPR012338">
    <property type="entry name" value="Beta-lactam/transpept-like"/>
</dbReference>
<keyword evidence="1" id="KW-0732">Signal</keyword>
<comment type="similarity">
    <text evidence="2">Belongs to the MTB12 family.</text>
</comment>
<dbReference type="InterPro" id="IPR001466">
    <property type="entry name" value="Beta-lactam-related"/>
</dbReference>
<name>A0ABW7VX76_9NOCA</name>
<gene>
    <name evidence="5" type="ORF">ACH49Z_15025</name>
</gene>
<evidence type="ECO:0000313" key="6">
    <source>
        <dbReference type="Proteomes" id="UP001611494"/>
    </source>
</evidence>
<dbReference type="SUPFAM" id="SSF56601">
    <property type="entry name" value="beta-lactamase/transpeptidase-like"/>
    <property type="match status" value="1"/>
</dbReference>
<dbReference type="EC" id="3.-.-.-" evidence="5"/>
<dbReference type="Pfam" id="PF00144">
    <property type="entry name" value="Beta-lactamase"/>
    <property type="match status" value="1"/>
</dbReference>
<comment type="caution">
    <text evidence="5">The sequence shown here is derived from an EMBL/GenBank/DDBJ whole genome shotgun (WGS) entry which is preliminary data.</text>
</comment>
<dbReference type="InterPro" id="IPR050491">
    <property type="entry name" value="AmpC-like"/>
</dbReference>
<evidence type="ECO:0000256" key="2">
    <source>
        <dbReference type="ARBA" id="ARBA00093774"/>
    </source>
</evidence>
<dbReference type="PANTHER" id="PTHR46825">
    <property type="entry name" value="D-ALANYL-D-ALANINE-CARBOXYPEPTIDASE/ENDOPEPTIDASE AMPH"/>
    <property type="match status" value="1"/>
</dbReference>
<evidence type="ECO:0000259" key="4">
    <source>
        <dbReference type="Pfam" id="PF26580"/>
    </source>
</evidence>
<evidence type="ECO:0000259" key="3">
    <source>
        <dbReference type="Pfam" id="PF00144"/>
    </source>
</evidence>
<dbReference type="PANTHER" id="PTHR46825:SF7">
    <property type="entry name" value="D-ALANYL-D-ALANINE CARBOXYPEPTIDASE"/>
    <property type="match status" value="1"/>
</dbReference>
<feature type="domain" description="Beta-lactamase-related" evidence="3">
    <location>
        <begin position="25"/>
        <end position="338"/>
    </location>
</feature>
<accession>A0ABW7VX76</accession>
<feature type="domain" description="Low molecular weight antigen MTB12-like C-terminal" evidence="4">
    <location>
        <begin position="376"/>
        <end position="476"/>
    </location>
</feature>
<proteinExistence type="inferred from homology"/>
<dbReference type="RefSeq" id="WP_397062580.1">
    <property type="nucleotide sequence ID" value="NZ_JBIRYL010000002.1"/>
</dbReference>
<protein>
    <submittedName>
        <fullName evidence="5">Serine hydrolase domain-containing protein</fullName>
        <ecNumber evidence="5">3.-.-.-</ecNumber>
    </submittedName>
</protein>